<evidence type="ECO:0000256" key="1">
    <source>
        <dbReference type="ARBA" id="ARBA00000423"/>
    </source>
</evidence>
<dbReference type="STRING" id="50429.A0A2B4RN68"/>
<name>A0A2B4RN68_STYPI</name>
<accession>A0A2B4RN68</accession>
<comment type="catalytic activity">
    <reaction evidence="1 9">
        <text>Inactivates bleomycin B2 (a cytotoxic glycometallopeptide) by hydrolysis of a carboxyamide bond of beta-aminoalanine, but also shows general aminopeptidase activity. The specificity varies somewhat with source, but amino acid arylamides of Met, Leu and Ala are preferred.</text>
        <dbReference type="EC" id="3.4.22.40"/>
    </reaction>
</comment>
<dbReference type="Pfam" id="PF03051">
    <property type="entry name" value="Peptidase_C1_2"/>
    <property type="match status" value="1"/>
</dbReference>
<keyword evidence="6 9" id="KW-0645">Protease</keyword>
<reference evidence="12" key="1">
    <citation type="journal article" date="2017" name="bioRxiv">
        <title>Comparative analysis of the genomes of Stylophora pistillata and Acropora digitifera provides evidence for extensive differences between species of corals.</title>
        <authorList>
            <person name="Voolstra C.R."/>
            <person name="Li Y."/>
            <person name="Liew Y.J."/>
            <person name="Baumgarten S."/>
            <person name="Zoccola D."/>
            <person name="Flot J.-F."/>
            <person name="Tambutte S."/>
            <person name="Allemand D."/>
            <person name="Aranda M."/>
        </authorList>
    </citation>
    <scope>NUCLEOTIDE SEQUENCE [LARGE SCALE GENOMIC DNA]</scope>
</reference>
<dbReference type="GO" id="GO:0005737">
    <property type="term" value="C:cytoplasm"/>
    <property type="evidence" value="ECO:0007669"/>
    <property type="project" value="UniProtKB-SubCell"/>
</dbReference>
<evidence type="ECO:0000256" key="6">
    <source>
        <dbReference type="ARBA" id="ARBA00022670"/>
    </source>
</evidence>
<evidence type="ECO:0000256" key="3">
    <source>
        <dbReference type="ARBA" id="ARBA00012465"/>
    </source>
</evidence>
<evidence type="ECO:0000256" key="7">
    <source>
        <dbReference type="ARBA" id="ARBA00022801"/>
    </source>
</evidence>
<dbReference type="EC" id="3.4.22.40" evidence="3 9"/>
<dbReference type="AlphaFoldDB" id="A0A2B4RN68"/>
<dbReference type="GO" id="GO:0006508">
    <property type="term" value="P:proteolysis"/>
    <property type="evidence" value="ECO:0007669"/>
    <property type="project" value="UniProtKB-KW"/>
</dbReference>
<evidence type="ECO:0000256" key="10">
    <source>
        <dbReference type="PIRSR" id="PIRSR005700-1"/>
    </source>
</evidence>
<dbReference type="PIRSF" id="PIRSF005700">
    <property type="entry name" value="PepC"/>
    <property type="match status" value="1"/>
</dbReference>
<evidence type="ECO:0000256" key="9">
    <source>
        <dbReference type="PIRNR" id="PIRNR005700"/>
    </source>
</evidence>
<dbReference type="EMBL" id="LSMT01000453">
    <property type="protein sequence ID" value="PFX17715.1"/>
    <property type="molecule type" value="Genomic_DNA"/>
</dbReference>
<organism evidence="11 12">
    <name type="scientific">Stylophora pistillata</name>
    <name type="common">Smooth cauliflower coral</name>
    <dbReference type="NCBI Taxonomy" id="50429"/>
    <lineage>
        <taxon>Eukaryota</taxon>
        <taxon>Metazoa</taxon>
        <taxon>Cnidaria</taxon>
        <taxon>Anthozoa</taxon>
        <taxon>Hexacorallia</taxon>
        <taxon>Scleractinia</taxon>
        <taxon>Astrocoeniina</taxon>
        <taxon>Pocilloporidae</taxon>
        <taxon>Stylophora</taxon>
    </lineage>
</organism>
<proteinExistence type="inferred from homology"/>
<sequence length="527" mass="61473">MKFKSLQDSSLSITSLLWNLLDTVAEDWNKLETKYQKSGFRQDQNMADSGVKSDLLSEIQNAFLSEKRNLVVQNFGTQYDLLEVCLERSVVEKVNHVYKHKVNEVKPVTNQRASGRCWIFAFLNAIRQKFVQHFNLEDFEFSQQFLYFWDRIERSYFFINTYEELARKGEEPDGRLMMFLLSNPLNDGGQWDMLINLVEKYGLVPKAVWPETFTSNRSMRLRRIMNHKLREYAVQLKELVDKKCSEEEMKEAKKKMMTEVYRITSICLGTPPKTFEWEYTDKSKKYFQLSGLSPLQFYNEHVKPVYNPLDKVCLVNDPRNPYNKLLTVEYLSNMVNGLCVLYNNQPVEVLKKLTAASLKDDEAVWFGCDVDKHFERKIGALDMEIHNYDWAFGISMKYLNKAQRLLYGGSLMTHAMVFTGFSWKENSKTSDTEDHSKPVEEGGTADIETIKWRVENSWGDEKDKPGYLMMTDTWYSEYVYEVVIDKKYVPADVLGVLEQQPIVLPAWDPMGSLACVLCDNGEHISHL</sequence>
<dbReference type="PANTHER" id="PTHR10363:SF2">
    <property type="entry name" value="BLEOMYCIN HYDROLASE"/>
    <property type="match status" value="1"/>
</dbReference>
<dbReference type="InterPro" id="IPR038765">
    <property type="entry name" value="Papain-like_cys_pep_sf"/>
</dbReference>
<dbReference type="PANTHER" id="PTHR10363">
    <property type="entry name" value="BLEOMYCIN HYDROLASE"/>
    <property type="match status" value="1"/>
</dbReference>
<evidence type="ECO:0000256" key="2">
    <source>
        <dbReference type="ARBA" id="ARBA00004496"/>
    </source>
</evidence>
<keyword evidence="8 9" id="KW-0788">Thiol protease</keyword>
<feature type="active site" evidence="10">
    <location>
        <position position="414"/>
    </location>
</feature>
<keyword evidence="7 9" id="KW-0378">Hydrolase</keyword>
<dbReference type="OrthoDB" id="2666448at2759"/>
<dbReference type="CDD" id="cd00585">
    <property type="entry name" value="Peptidase_C1B"/>
    <property type="match status" value="1"/>
</dbReference>
<comment type="similarity">
    <text evidence="9">Belongs to the peptidase C1 family.</text>
</comment>
<dbReference type="GO" id="GO:0070005">
    <property type="term" value="F:cysteine-type aminopeptidase activity"/>
    <property type="evidence" value="ECO:0007669"/>
    <property type="project" value="InterPro"/>
</dbReference>
<dbReference type="Gene3D" id="3.90.70.10">
    <property type="entry name" value="Cysteine proteinases"/>
    <property type="match status" value="1"/>
</dbReference>
<evidence type="ECO:0000313" key="12">
    <source>
        <dbReference type="Proteomes" id="UP000225706"/>
    </source>
</evidence>
<comment type="caution">
    <text evidence="11">The sequence shown here is derived from an EMBL/GenBank/DDBJ whole genome shotgun (WGS) entry which is preliminary data.</text>
</comment>
<feature type="active site" evidence="10">
    <location>
        <position position="456"/>
    </location>
</feature>
<evidence type="ECO:0000313" key="11">
    <source>
        <dbReference type="EMBL" id="PFX17715.1"/>
    </source>
</evidence>
<dbReference type="GO" id="GO:0043418">
    <property type="term" value="P:homocysteine catabolic process"/>
    <property type="evidence" value="ECO:0007669"/>
    <property type="project" value="TreeGrafter"/>
</dbReference>
<dbReference type="GO" id="GO:0009636">
    <property type="term" value="P:response to toxic substance"/>
    <property type="evidence" value="ECO:0007669"/>
    <property type="project" value="TreeGrafter"/>
</dbReference>
<dbReference type="GO" id="GO:0004197">
    <property type="term" value="F:cysteine-type endopeptidase activity"/>
    <property type="evidence" value="ECO:0007669"/>
    <property type="project" value="UniProtKB-EC"/>
</dbReference>
<evidence type="ECO:0000256" key="8">
    <source>
        <dbReference type="ARBA" id="ARBA00022807"/>
    </source>
</evidence>
<dbReference type="FunFam" id="3.90.70.10:FF:000021">
    <property type="entry name" value="Bleomycin hydrolase"/>
    <property type="match status" value="1"/>
</dbReference>
<dbReference type="InterPro" id="IPR004134">
    <property type="entry name" value="Peptidase_C1B"/>
</dbReference>
<feature type="active site" evidence="10">
    <location>
        <position position="117"/>
    </location>
</feature>
<protein>
    <recommendedName>
        <fullName evidence="4 9">Bleomycin hydrolase</fullName>
        <ecNumber evidence="3 9">3.4.22.40</ecNumber>
    </recommendedName>
</protein>
<evidence type="ECO:0000256" key="5">
    <source>
        <dbReference type="ARBA" id="ARBA00022490"/>
    </source>
</evidence>
<evidence type="ECO:0000256" key="4">
    <source>
        <dbReference type="ARBA" id="ARBA00022227"/>
    </source>
</evidence>
<keyword evidence="5 9" id="KW-0963">Cytoplasm</keyword>
<dbReference type="Proteomes" id="UP000225706">
    <property type="component" value="Unassembled WGS sequence"/>
</dbReference>
<keyword evidence="12" id="KW-1185">Reference proteome</keyword>
<gene>
    <name evidence="11" type="primary">Blmh</name>
    <name evidence="11" type="ORF">AWC38_SpisGene17950</name>
</gene>
<dbReference type="SUPFAM" id="SSF54001">
    <property type="entry name" value="Cysteine proteinases"/>
    <property type="match status" value="1"/>
</dbReference>
<comment type="subcellular location">
    <subcellularLocation>
        <location evidence="2 9">Cytoplasm</location>
    </subcellularLocation>
</comment>